<proteinExistence type="predicted"/>
<dbReference type="AlphaFoldDB" id="A0A4E0QKW6"/>
<protein>
    <submittedName>
        <fullName evidence="1">Uncharacterized protein</fullName>
    </submittedName>
</protein>
<sequence>MEYKCRKRKSYIDLYRWQRESSKIDTVRKLHDDLSSYTKLVLENEDLQELEAKNHRGGTLTKGEVVKMYRYFLLFNSSYSIFEAGSRNAIRSEAYHAEMNNVANMTYEEREFIKKHVFPRGYENGFRGCILDLWKQIDLSGTLPPNKQNRT</sequence>
<evidence type="ECO:0000313" key="1">
    <source>
        <dbReference type="EMBL" id="TGO02017.1"/>
    </source>
</evidence>
<name>A0A4E0QKW6_9GAMM</name>
<accession>A0A4E0QKW6</accession>
<gene>
    <name evidence="1" type="ORF">PN36_31925</name>
</gene>
<reference evidence="1 2" key="1">
    <citation type="journal article" date="2016" name="Front. Microbiol.">
        <title>Single-Cell (Meta-)Genomics of a Dimorphic Candidatus Thiomargarita nelsonii Reveals Genomic Plasticity.</title>
        <authorList>
            <person name="Flood B.E."/>
            <person name="Fliss P."/>
            <person name="Jones D.S."/>
            <person name="Dick G.J."/>
            <person name="Jain S."/>
            <person name="Kaster A.K."/>
            <person name="Winkel M."/>
            <person name="Mussmann M."/>
            <person name="Bailey J."/>
        </authorList>
    </citation>
    <scope>NUCLEOTIDE SEQUENCE [LARGE SCALE GENOMIC DNA]</scope>
    <source>
        <strain evidence="1">Hydrate Ridge</strain>
    </source>
</reference>
<dbReference type="EMBL" id="JSZA02000265">
    <property type="protein sequence ID" value="TGO02017.1"/>
    <property type="molecule type" value="Genomic_DNA"/>
</dbReference>
<evidence type="ECO:0000313" key="2">
    <source>
        <dbReference type="Proteomes" id="UP000030428"/>
    </source>
</evidence>
<organism evidence="1 2">
    <name type="scientific">Candidatus Thiomargarita nelsonii</name>
    <dbReference type="NCBI Taxonomy" id="1003181"/>
    <lineage>
        <taxon>Bacteria</taxon>
        <taxon>Pseudomonadati</taxon>
        <taxon>Pseudomonadota</taxon>
        <taxon>Gammaproteobacteria</taxon>
        <taxon>Thiotrichales</taxon>
        <taxon>Thiotrichaceae</taxon>
        <taxon>Thiomargarita</taxon>
    </lineage>
</organism>
<comment type="caution">
    <text evidence="1">The sequence shown here is derived from an EMBL/GenBank/DDBJ whole genome shotgun (WGS) entry which is preliminary data.</text>
</comment>
<dbReference type="Proteomes" id="UP000030428">
    <property type="component" value="Unassembled WGS sequence"/>
</dbReference>
<keyword evidence="2" id="KW-1185">Reference proteome</keyword>